<evidence type="ECO:0000256" key="1">
    <source>
        <dbReference type="SAM" id="MobiDB-lite"/>
    </source>
</evidence>
<keyword evidence="4" id="KW-1185">Reference proteome</keyword>
<evidence type="ECO:0008006" key="5">
    <source>
        <dbReference type="Google" id="ProtNLM"/>
    </source>
</evidence>
<keyword evidence="2" id="KW-1133">Transmembrane helix</keyword>
<feature type="compositionally biased region" description="Basic and acidic residues" evidence="1">
    <location>
        <begin position="497"/>
        <end position="520"/>
    </location>
</feature>
<sequence>FIVADTICERLYKTYKEPTIKSIQQAINASLKLEGCKISIKNTQHSLVQTIHRQPKKSIDLKMLIWVSVGVLTTLLASFLVLWCYFRRRKDRSKEESSVETSEDHTVELLSPTRPEGEISIMLIHRPGCDLLDTFVRDLSFIIHSYDVIVTSPLLEMSNIDAEGGLASYIQRNIDQCTYVLILVTDYSKENEDIIQLQRPFDFTIKILSGLAFRHNKISRYIPIYIKDYEQIFNFIPPFLCASKSNGFQVPMQLRELIHHMTGDSTTNRELSLKLDFFLQKLKSQADHIENGLHKQCFSHQCLQGEIHEDSSTLWSGDSSSFTRRSVTSRKLKHFMDQYEKNNMSKIDESESDSTTCDIPGERGDWISCKQYSDNMIGQNHSSDENPIALIGHGITRDISGETGDWINCKQHTENMIGQNQSRDENSTALIGPELMYEKQFKCSSDDKLSNDIECEQYTSDVIGLDISRDEELSDLIGSETISCEGRTNKEGTSQKIQEENGSRRDSSGQSSEKQDIGKNELRNLIPFAENENLACYLSRQKVLAWNACQD</sequence>
<evidence type="ECO:0000256" key="2">
    <source>
        <dbReference type="SAM" id="Phobius"/>
    </source>
</evidence>
<keyword evidence="2" id="KW-0812">Transmembrane</keyword>
<feature type="transmembrane region" description="Helical" evidence="2">
    <location>
        <begin position="63"/>
        <end position="86"/>
    </location>
</feature>
<organism evidence="3 4">
    <name type="scientific">Clytia hemisphaerica</name>
    <dbReference type="NCBI Taxonomy" id="252671"/>
    <lineage>
        <taxon>Eukaryota</taxon>
        <taxon>Metazoa</taxon>
        <taxon>Cnidaria</taxon>
        <taxon>Hydrozoa</taxon>
        <taxon>Hydroidolina</taxon>
        <taxon>Leptothecata</taxon>
        <taxon>Obeliida</taxon>
        <taxon>Clytiidae</taxon>
        <taxon>Clytia</taxon>
    </lineage>
</organism>
<protein>
    <recommendedName>
        <fullName evidence="5">SEFIR domain-containing protein</fullName>
    </recommendedName>
</protein>
<dbReference type="EnsemblMetazoa" id="CLYHEMT002683.1">
    <property type="protein sequence ID" value="CLYHEMP002683.1"/>
    <property type="gene ID" value="CLYHEMG002683"/>
</dbReference>
<reference evidence="3" key="1">
    <citation type="submission" date="2021-01" db="UniProtKB">
        <authorList>
            <consortium name="EnsemblMetazoa"/>
        </authorList>
    </citation>
    <scope>IDENTIFICATION</scope>
</reference>
<keyword evidence="2" id="KW-0472">Membrane</keyword>
<dbReference type="AlphaFoldDB" id="A0A7M5V373"/>
<dbReference type="Proteomes" id="UP000594262">
    <property type="component" value="Unplaced"/>
</dbReference>
<evidence type="ECO:0000313" key="3">
    <source>
        <dbReference type="EnsemblMetazoa" id="CLYHEMP002683.1"/>
    </source>
</evidence>
<evidence type="ECO:0000313" key="4">
    <source>
        <dbReference type="Proteomes" id="UP000594262"/>
    </source>
</evidence>
<name>A0A7M5V373_9CNID</name>
<proteinExistence type="predicted"/>
<feature type="region of interest" description="Disordered" evidence="1">
    <location>
        <begin position="484"/>
        <end position="520"/>
    </location>
</feature>
<accession>A0A7M5V373</accession>